<dbReference type="PANTHER" id="PTHR45652:SF7">
    <property type="entry name" value="VIMENTIN-LIKE"/>
    <property type="match status" value="1"/>
</dbReference>
<organism evidence="5 6">
    <name type="scientific">Paramormyrops kingsleyae</name>
    <dbReference type="NCBI Taxonomy" id="1676925"/>
    <lineage>
        <taxon>Eukaryota</taxon>
        <taxon>Metazoa</taxon>
        <taxon>Chordata</taxon>
        <taxon>Craniata</taxon>
        <taxon>Vertebrata</taxon>
        <taxon>Euteleostomi</taxon>
        <taxon>Actinopterygii</taxon>
        <taxon>Neopterygii</taxon>
        <taxon>Teleostei</taxon>
        <taxon>Osteoglossocephala</taxon>
        <taxon>Osteoglossomorpha</taxon>
        <taxon>Osteoglossiformes</taxon>
        <taxon>Mormyridae</taxon>
        <taxon>Paramormyrops</taxon>
    </lineage>
</organism>
<dbReference type="GO" id="GO:0005200">
    <property type="term" value="F:structural constituent of cytoskeleton"/>
    <property type="evidence" value="ECO:0007669"/>
    <property type="project" value="TreeGrafter"/>
</dbReference>
<dbReference type="OrthoDB" id="8925521at2759"/>
<dbReference type="Pfam" id="PF00038">
    <property type="entry name" value="Filament"/>
    <property type="match status" value="1"/>
</dbReference>
<protein>
    <submittedName>
        <fullName evidence="5">Vimentin-related 2</fullName>
    </submittedName>
</protein>
<keyword evidence="6" id="KW-1185">Reference proteome</keyword>
<dbReference type="PROSITE" id="PS51842">
    <property type="entry name" value="IF_ROD_2"/>
    <property type="match status" value="1"/>
</dbReference>
<dbReference type="GeneID" id="111837994"/>
<reference evidence="5" key="2">
    <citation type="submission" date="2025-09" db="UniProtKB">
        <authorList>
            <consortium name="Ensembl"/>
        </authorList>
    </citation>
    <scope>IDENTIFICATION</scope>
</reference>
<dbReference type="AlphaFoldDB" id="A0A3B3ST78"/>
<proteinExistence type="predicted"/>
<feature type="coiled-coil region" evidence="3">
    <location>
        <begin position="67"/>
        <end position="198"/>
    </location>
</feature>
<keyword evidence="2 3" id="KW-0175">Coiled coil</keyword>
<feature type="domain" description="IF rod" evidence="4">
    <location>
        <begin position="63"/>
        <end position="381"/>
    </location>
</feature>
<reference evidence="5" key="1">
    <citation type="submission" date="2025-08" db="UniProtKB">
        <authorList>
            <consortium name="Ensembl"/>
        </authorList>
    </citation>
    <scope>IDENTIFICATION</scope>
</reference>
<dbReference type="GO" id="GO:0005737">
    <property type="term" value="C:cytoplasm"/>
    <property type="evidence" value="ECO:0007669"/>
    <property type="project" value="TreeGrafter"/>
</dbReference>
<evidence type="ECO:0000259" key="4">
    <source>
        <dbReference type="PROSITE" id="PS51842"/>
    </source>
</evidence>
<accession>A0A3B3ST78</accession>
<dbReference type="GeneTree" id="ENSGT00940000164536"/>
<keyword evidence="1" id="KW-0403">Intermediate filament</keyword>
<dbReference type="GO" id="GO:0045109">
    <property type="term" value="P:intermediate filament organization"/>
    <property type="evidence" value="ECO:0007669"/>
    <property type="project" value="TreeGrafter"/>
</dbReference>
<evidence type="ECO:0000256" key="1">
    <source>
        <dbReference type="ARBA" id="ARBA00022754"/>
    </source>
</evidence>
<feature type="coiled-coil region" evidence="3">
    <location>
        <begin position="283"/>
        <end position="345"/>
    </location>
</feature>
<evidence type="ECO:0000256" key="3">
    <source>
        <dbReference type="SAM" id="Coils"/>
    </source>
</evidence>
<evidence type="ECO:0000313" key="6">
    <source>
        <dbReference type="Proteomes" id="UP000261540"/>
    </source>
</evidence>
<dbReference type="KEGG" id="pki:111837994"/>
<name>A0A3B3ST78_9TELE</name>
<dbReference type="RefSeq" id="XP_023656281.1">
    <property type="nucleotide sequence ID" value="XM_023800513.2"/>
</dbReference>
<dbReference type="GO" id="GO:0005882">
    <property type="term" value="C:intermediate filament"/>
    <property type="evidence" value="ECO:0007669"/>
    <property type="project" value="UniProtKB-KW"/>
</dbReference>
<dbReference type="SUPFAM" id="SSF64593">
    <property type="entry name" value="Intermediate filament protein, coiled coil region"/>
    <property type="match status" value="1"/>
</dbReference>
<sequence length="381" mass="43258">MLRVSSYRRFFEEEQWTGAGGISRRCAEQYRPSARALDGPWGEPDFEEARTQNKEAVSRFVQERGVIAALNDRLAVLVEMVRCLEEENKSLECEILELEGKQSGEGTVDHRGLPDYSLEAVVEKLRREKGDTLCDVTELKRELEHLQVQHAEVEAQRSLIHNAREDVALDVDAVTAECLALRDQLNIFEQQLAAIQEAHEMTVENLVEPGENIVALALEFPRPDVAPAIQEIKEYYQELAESLQYELKLAAPYPMLAEREAAAVSARALHAGKVADVTEAMDTGELRRQVETLRRELAQLEQCGGQLEGEIEQRGEAHLQEIEELECYAADLKAVQQDLETEMREHCGCYDELLNEKMALDIEICAYRGLVQQEEERLCYL</sequence>
<dbReference type="Gene3D" id="1.20.5.170">
    <property type="match status" value="1"/>
</dbReference>
<dbReference type="Proteomes" id="UP000261540">
    <property type="component" value="Unplaced"/>
</dbReference>
<dbReference type="PANTHER" id="PTHR45652">
    <property type="entry name" value="GLIAL FIBRILLARY ACIDIC PROTEIN"/>
    <property type="match status" value="1"/>
</dbReference>
<dbReference type="STRING" id="1676925.ENSPKIP00000033932"/>
<dbReference type="SMART" id="SM01391">
    <property type="entry name" value="Filament"/>
    <property type="match status" value="1"/>
</dbReference>
<dbReference type="InterPro" id="IPR050405">
    <property type="entry name" value="Intermediate_filament"/>
</dbReference>
<evidence type="ECO:0000313" key="5">
    <source>
        <dbReference type="Ensembl" id="ENSPKIP00000033932.1"/>
    </source>
</evidence>
<evidence type="ECO:0000256" key="2">
    <source>
        <dbReference type="ARBA" id="ARBA00023054"/>
    </source>
</evidence>
<dbReference type="InterPro" id="IPR039008">
    <property type="entry name" value="IF_rod_dom"/>
</dbReference>
<dbReference type="Ensembl" id="ENSPKIT00000014829.1">
    <property type="protein sequence ID" value="ENSPKIP00000033932.1"/>
    <property type="gene ID" value="ENSPKIG00000013464.1"/>
</dbReference>
<dbReference type="CTD" id="798092"/>